<comment type="subcellular location">
    <subcellularLocation>
        <location evidence="1 9">Cell inner membrane</location>
        <topology evidence="1 9">Multi-pass membrane protein</topology>
    </subcellularLocation>
</comment>
<evidence type="ECO:0000313" key="11">
    <source>
        <dbReference type="EMBL" id="MFC3153946.1"/>
    </source>
</evidence>
<sequence>MSLAKVCNRVDYFLEVFTSALMVGLVLDVTWQVVTRFFTDNPSSFTEELARFFLIWIAFLGAAHVFRKGAHLGLDYFVEKFSPDAQNKIVKTILVFVVIFSVCILLIGGSSLAYLAWDLDQSSASLGLPISIVYLAIPVSGVLFLLFSAESFKNYSNI</sequence>
<evidence type="ECO:0000256" key="6">
    <source>
        <dbReference type="ARBA" id="ARBA00022989"/>
    </source>
</evidence>
<feature type="transmembrane region" description="Helical" evidence="9">
    <location>
        <begin position="49"/>
        <end position="66"/>
    </location>
</feature>
<keyword evidence="2 9" id="KW-0813">Transport</keyword>
<keyword evidence="7 9" id="KW-0472">Membrane</keyword>
<evidence type="ECO:0000256" key="3">
    <source>
        <dbReference type="ARBA" id="ARBA00022475"/>
    </source>
</evidence>
<protein>
    <recommendedName>
        <fullName evidence="9">TRAP transporter small permease protein</fullName>
    </recommendedName>
</protein>
<feature type="transmembrane region" description="Helical" evidence="9">
    <location>
        <begin position="12"/>
        <end position="34"/>
    </location>
</feature>
<name>A0ABV7HM70_9GAMM</name>
<reference evidence="12" key="1">
    <citation type="journal article" date="2019" name="Int. J. Syst. Evol. Microbiol.">
        <title>The Global Catalogue of Microorganisms (GCM) 10K type strain sequencing project: providing services to taxonomists for standard genome sequencing and annotation.</title>
        <authorList>
            <consortium name="The Broad Institute Genomics Platform"/>
            <consortium name="The Broad Institute Genome Sequencing Center for Infectious Disease"/>
            <person name="Wu L."/>
            <person name="Ma J."/>
        </authorList>
    </citation>
    <scope>NUCLEOTIDE SEQUENCE [LARGE SCALE GENOMIC DNA]</scope>
    <source>
        <strain evidence="12">KCTC 52141</strain>
    </source>
</reference>
<accession>A0ABV7HM70</accession>
<dbReference type="InterPro" id="IPR007387">
    <property type="entry name" value="TRAP_DctQ"/>
</dbReference>
<dbReference type="Pfam" id="PF04290">
    <property type="entry name" value="DctQ"/>
    <property type="match status" value="1"/>
</dbReference>
<comment type="caution">
    <text evidence="11">The sequence shown here is derived from an EMBL/GenBank/DDBJ whole genome shotgun (WGS) entry which is preliminary data.</text>
</comment>
<dbReference type="PANTHER" id="PTHR35011">
    <property type="entry name" value="2,3-DIKETO-L-GULONATE TRAP TRANSPORTER SMALL PERMEASE PROTEIN YIAM"/>
    <property type="match status" value="1"/>
</dbReference>
<evidence type="ECO:0000256" key="5">
    <source>
        <dbReference type="ARBA" id="ARBA00022692"/>
    </source>
</evidence>
<evidence type="ECO:0000259" key="10">
    <source>
        <dbReference type="Pfam" id="PF04290"/>
    </source>
</evidence>
<evidence type="ECO:0000313" key="12">
    <source>
        <dbReference type="Proteomes" id="UP001595548"/>
    </source>
</evidence>
<keyword evidence="5 9" id="KW-0812">Transmembrane</keyword>
<comment type="similarity">
    <text evidence="8 9">Belongs to the TRAP transporter small permease family.</text>
</comment>
<dbReference type="Proteomes" id="UP001595548">
    <property type="component" value="Unassembled WGS sequence"/>
</dbReference>
<comment type="subunit">
    <text evidence="9">The complex comprises the extracytoplasmic solute receptor protein and the two transmembrane proteins.</text>
</comment>
<keyword evidence="6 9" id="KW-1133">Transmembrane helix</keyword>
<evidence type="ECO:0000256" key="8">
    <source>
        <dbReference type="ARBA" id="ARBA00038436"/>
    </source>
</evidence>
<dbReference type="EMBL" id="JBHRTL010000003">
    <property type="protein sequence ID" value="MFC3153946.1"/>
    <property type="molecule type" value="Genomic_DNA"/>
</dbReference>
<feature type="transmembrane region" description="Helical" evidence="9">
    <location>
        <begin position="123"/>
        <end position="147"/>
    </location>
</feature>
<evidence type="ECO:0000256" key="7">
    <source>
        <dbReference type="ARBA" id="ARBA00023136"/>
    </source>
</evidence>
<feature type="transmembrane region" description="Helical" evidence="9">
    <location>
        <begin position="93"/>
        <end position="117"/>
    </location>
</feature>
<evidence type="ECO:0000256" key="9">
    <source>
        <dbReference type="RuleBase" id="RU369079"/>
    </source>
</evidence>
<organism evidence="11 12">
    <name type="scientific">Gilvimarinus japonicus</name>
    <dbReference type="NCBI Taxonomy" id="1796469"/>
    <lineage>
        <taxon>Bacteria</taxon>
        <taxon>Pseudomonadati</taxon>
        <taxon>Pseudomonadota</taxon>
        <taxon>Gammaproteobacteria</taxon>
        <taxon>Cellvibrionales</taxon>
        <taxon>Cellvibrionaceae</taxon>
        <taxon>Gilvimarinus</taxon>
    </lineage>
</organism>
<dbReference type="PANTHER" id="PTHR35011:SF5">
    <property type="entry name" value="SIALIC ACID TRAP TRANSPORTER SMALL PERMEASE PROTEIN SIAQ"/>
    <property type="match status" value="1"/>
</dbReference>
<comment type="function">
    <text evidence="9">Part of the tripartite ATP-independent periplasmic (TRAP) transport system.</text>
</comment>
<dbReference type="InterPro" id="IPR055348">
    <property type="entry name" value="DctQ"/>
</dbReference>
<keyword evidence="4 9" id="KW-0997">Cell inner membrane</keyword>
<evidence type="ECO:0000256" key="1">
    <source>
        <dbReference type="ARBA" id="ARBA00004429"/>
    </source>
</evidence>
<keyword evidence="12" id="KW-1185">Reference proteome</keyword>
<proteinExistence type="inferred from homology"/>
<dbReference type="RefSeq" id="WP_339617362.1">
    <property type="nucleotide sequence ID" value="NZ_AP031500.1"/>
</dbReference>
<evidence type="ECO:0000256" key="4">
    <source>
        <dbReference type="ARBA" id="ARBA00022519"/>
    </source>
</evidence>
<evidence type="ECO:0000256" key="2">
    <source>
        <dbReference type="ARBA" id="ARBA00022448"/>
    </source>
</evidence>
<gene>
    <name evidence="11" type="ORF">ACFOEB_01945</name>
</gene>
<keyword evidence="3" id="KW-1003">Cell membrane</keyword>
<feature type="domain" description="Tripartite ATP-independent periplasmic transporters DctQ component" evidence="10">
    <location>
        <begin position="26"/>
        <end position="152"/>
    </location>
</feature>